<comment type="subunit">
    <text evidence="6">The basal body constitutes a major portion of the flagellar organelle and consists of a number of rings mounted on a central rod.</text>
</comment>
<evidence type="ECO:0000256" key="6">
    <source>
        <dbReference type="PIRNR" id="PIRNR002889"/>
    </source>
</evidence>
<evidence type="ECO:0000256" key="5">
    <source>
        <dbReference type="ARBA" id="ARBA00024934"/>
    </source>
</evidence>
<dbReference type="EMBL" id="CP000141">
    <property type="protein sequence ID" value="ABB14886.1"/>
    <property type="molecule type" value="Genomic_DNA"/>
</dbReference>
<keyword evidence="4 6" id="KW-0975">Bacterial flagellum</keyword>
<comment type="function">
    <text evidence="5 6">Structural component of flagellum, the bacterial motility apparatus. Part of the rod structure of flagellar basal body.</text>
</comment>
<dbReference type="FunCoup" id="Q3ADE7">
    <property type="interactions" value="59"/>
</dbReference>
<dbReference type="Proteomes" id="UP000002706">
    <property type="component" value="Chromosome"/>
</dbReference>
<dbReference type="PIRSF" id="PIRSF002889">
    <property type="entry name" value="Rod_FlgB"/>
    <property type="match status" value="1"/>
</dbReference>
<dbReference type="InParanoid" id="Q3ADE7"/>
<dbReference type="KEGG" id="chy:CHY_0990"/>
<dbReference type="STRING" id="246194.CHY_0990"/>
<sequence>MDLFGGVTYNLLKLGIDAATIRQQAIAHNIANVNTPGYRKEVVVFEEKVQEFLNQKKGNFSLKTTHPRHLTAKGFSLPFAEIKRENSTAMRIDKNNVDIETEMVDLAYNQLYYETAVERLKGTLASLEMVITGGRR</sequence>
<keyword evidence="9" id="KW-1185">Reference proteome</keyword>
<organism evidence="8 9">
    <name type="scientific">Carboxydothermus hydrogenoformans (strain ATCC BAA-161 / DSM 6008 / Z-2901)</name>
    <dbReference type="NCBI Taxonomy" id="246194"/>
    <lineage>
        <taxon>Bacteria</taxon>
        <taxon>Bacillati</taxon>
        <taxon>Bacillota</taxon>
        <taxon>Clostridia</taxon>
        <taxon>Thermoanaerobacterales</taxon>
        <taxon>Thermoanaerobacteraceae</taxon>
        <taxon>Carboxydothermus</taxon>
    </lineage>
</organism>
<reference evidence="8 9" key="1">
    <citation type="journal article" date="2005" name="PLoS Genet.">
        <title>Life in hot carbon monoxide: the complete genome sequence of Carboxydothermus hydrogenoformans Z-2901.</title>
        <authorList>
            <person name="Wu M."/>
            <person name="Ren Q."/>
            <person name="Durkin A.S."/>
            <person name="Daugherty S.C."/>
            <person name="Brinkac L.M."/>
            <person name="Dodson R.J."/>
            <person name="Madupu R."/>
            <person name="Sullivan S.A."/>
            <person name="Kolonay J.F."/>
            <person name="Haft D.H."/>
            <person name="Nelson W.C."/>
            <person name="Tallon L.J."/>
            <person name="Jones K.M."/>
            <person name="Ulrich L.E."/>
            <person name="Gonzalez J.M."/>
            <person name="Zhulin I.B."/>
            <person name="Robb F.T."/>
            <person name="Eisen J.A."/>
        </authorList>
    </citation>
    <scope>NUCLEOTIDE SEQUENCE [LARGE SCALE GENOMIC DNA]</scope>
    <source>
        <strain evidence="9">ATCC BAA-161 / DSM 6008 / Z-2901</strain>
    </source>
</reference>
<name>Q3ADE7_CARHZ</name>
<gene>
    <name evidence="8" type="primary">flgB</name>
    <name evidence="8" type="ordered locus">CHY_0990</name>
</gene>
<dbReference type="eggNOG" id="COG1815">
    <property type="taxonomic scope" value="Bacteria"/>
</dbReference>
<dbReference type="HOGENOM" id="CLU_125463_3_1_9"/>
<dbReference type="InterPro" id="IPR006300">
    <property type="entry name" value="FlgB"/>
</dbReference>
<accession>Q3ADE7</accession>
<keyword evidence="8" id="KW-0966">Cell projection</keyword>
<feature type="domain" description="Flagellar basal body rod protein N-terminal" evidence="7">
    <location>
        <begin position="18"/>
        <end position="39"/>
    </location>
</feature>
<keyword evidence="8" id="KW-0282">Flagellum</keyword>
<evidence type="ECO:0000259" key="7">
    <source>
        <dbReference type="Pfam" id="PF00460"/>
    </source>
</evidence>
<dbReference type="InterPro" id="IPR001444">
    <property type="entry name" value="Flag_bb_rod_N"/>
</dbReference>
<dbReference type="GO" id="GO:0071978">
    <property type="term" value="P:bacterial-type flagellum-dependent swarming motility"/>
    <property type="evidence" value="ECO:0007669"/>
    <property type="project" value="TreeGrafter"/>
</dbReference>
<evidence type="ECO:0000256" key="4">
    <source>
        <dbReference type="ARBA" id="ARBA00023143"/>
    </source>
</evidence>
<dbReference type="NCBIfam" id="TIGR01396">
    <property type="entry name" value="FlgB"/>
    <property type="match status" value="1"/>
</dbReference>
<comment type="subcellular location">
    <subcellularLocation>
        <location evidence="1 6">Bacterial flagellum basal body</location>
    </subcellularLocation>
</comment>
<evidence type="ECO:0000313" key="9">
    <source>
        <dbReference type="Proteomes" id="UP000002706"/>
    </source>
</evidence>
<proteinExistence type="inferred from homology"/>
<protein>
    <recommendedName>
        <fullName evidence="3 6">Flagellar basal body rod protein FlgB</fullName>
    </recommendedName>
</protein>
<dbReference type="Pfam" id="PF00460">
    <property type="entry name" value="Flg_bb_rod"/>
    <property type="match status" value="1"/>
</dbReference>
<dbReference type="PANTHER" id="PTHR30435:SF19">
    <property type="entry name" value="FLAGELLAR BASAL-BODY ROD PROTEIN FLGG"/>
    <property type="match status" value="1"/>
</dbReference>
<dbReference type="RefSeq" id="WP_011343913.1">
    <property type="nucleotide sequence ID" value="NC_007503.1"/>
</dbReference>
<evidence type="ECO:0000256" key="3">
    <source>
        <dbReference type="ARBA" id="ARBA00014376"/>
    </source>
</evidence>
<keyword evidence="8" id="KW-0969">Cilium</keyword>
<evidence type="ECO:0000256" key="2">
    <source>
        <dbReference type="ARBA" id="ARBA00009677"/>
    </source>
</evidence>
<evidence type="ECO:0000256" key="1">
    <source>
        <dbReference type="ARBA" id="ARBA00004117"/>
    </source>
</evidence>
<dbReference type="PANTHER" id="PTHR30435">
    <property type="entry name" value="FLAGELLAR PROTEIN"/>
    <property type="match status" value="1"/>
</dbReference>
<evidence type="ECO:0000313" key="8">
    <source>
        <dbReference type="EMBL" id="ABB14886.1"/>
    </source>
</evidence>
<comment type="similarity">
    <text evidence="2 6">Belongs to the flagella basal body rod proteins family.</text>
</comment>
<dbReference type="GO" id="GO:0030694">
    <property type="term" value="C:bacterial-type flagellum basal body, rod"/>
    <property type="evidence" value="ECO:0007669"/>
    <property type="project" value="InterPro"/>
</dbReference>
<dbReference type="AlphaFoldDB" id="Q3ADE7"/>